<proteinExistence type="predicted"/>
<sequence length="176" mass="19397">MSGTTAIPGEARITSNEQKGVDPILKQILTEQVSPEIQEGVEETLSATEYYIAKRHKGAPVGISTLIPATAKVINTNTPIVLPVTAQSTTLMASQDQAVVGDSDRVAEPTVSRGNERESSREGRNLLAAVWFRVGEKDLRERYVKMLNFRELYQEMCAVSGTEKNMAEKNIEKAFR</sequence>
<dbReference type="Proteomes" id="UP001633002">
    <property type="component" value="Unassembled WGS sequence"/>
</dbReference>
<dbReference type="EMBL" id="JBJQOH010000006">
    <property type="protein sequence ID" value="KAL3685687.1"/>
    <property type="molecule type" value="Genomic_DNA"/>
</dbReference>
<evidence type="ECO:0000313" key="2">
    <source>
        <dbReference type="EMBL" id="KAL3685687.1"/>
    </source>
</evidence>
<keyword evidence="3" id="KW-1185">Reference proteome</keyword>
<comment type="caution">
    <text evidence="2">The sequence shown here is derived from an EMBL/GenBank/DDBJ whole genome shotgun (WGS) entry which is preliminary data.</text>
</comment>
<dbReference type="AlphaFoldDB" id="A0ABD3H5A0"/>
<feature type="region of interest" description="Disordered" evidence="1">
    <location>
        <begin position="97"/>
        <end position="119"/>
    </location>
</feature>
<organism evidence="2 3">
    <name type="scientific">Riccia sorocarpa</name>
    <dbReference type="NCBI Taxonomy" id="122646"/>
    <lineage>
        <taxon>Eukaryota</taxon>
        <taxon>Viridiplantae</taxon>
        <taxon>Streptophyta</taxon>
        <taxon>Embryophyta</taxon>
        <taxon>Marchantiophyta</taxon>
        <taxon>Marchantiopsida</taxon>
        <taxon>Marchantiidae</taxon>
        <taxon>Marchantiales</taxon>
        <taxon>Ricciaceae</taxon>
        <taxon>Riccia</taxon>
    </lineage>
</organism>
<reference evidence="2 3" key="1">
    <citation type="submission" date="2024-09" db="EMBL/GenBank/DDBJ databases">
        <title>Chromosome-scale assembly of Riccia sorocarpa.</title>
        <authorList>
            <person name="Paukszto L."/>
        </authorList>
    </citation>
    <scope>NUCLEOTIDE SEQUENCE [LARGE SCALE GENOMIC DNA]</scope>
    <source>
        <strain evidence="2">LP-2024</strain>
        <tissue evidence="2">Aerial parts of the thallus</tissue>
    </source>
</reference>
<evidence type="ECO:0000256" key="1">
    <source>
        <dbReference type="SAM" id="MobiDB-lite"/>
    </source>
</evidence>
<accession>A0ABD3H5A0</accession>
<gene>
    <name evidence="2" type="ORF">R1sor_003709</name>
</gene>
<evidence type="ECO:0000313" key="3">
    <source>
        <dbReference type="Proteomes" id="UP001633002"/>
    </source>
</evidence>
<protein>
    <submittedName>
        <fullName evidence="2">Uncharacterized protein</fullName>
    </submittedName>
</protein>
<name>A0ABD3H5A0_9MARC</name>